<proteinExistence type="predicted"/>
<organism evidence="3 4">
    <name type="scientific">Oceanicola granulosus (strain ATCC BAA-861 / DSM 15982 / KCTC 12143 / HTCC2516)</name>
    <dbReference type="NCBI Taxonomy" id="314256"/>
    <lineage>
        <taxon>Bacteria</taxon>
        <taxon>Pseudomonadati</taxon>
        <taxon>Pseudomonadota</taxon>
        <taxon>Alphaproteobacteria</taxon>
        <taxon>Rhodobacterales</taxon>
        <taxon>Roseobacteraceae</taxon>
        <taxon>Oceanicola</taxon>
    </lineage>
</organism>
<reference evidence="3 4" key="1">
    <citation type="journal article" date="2010" name="J. Bacteriol.">
        <title>Genome sequences of Oceanicola granulosus HTCC2516(T) and Oceanicola batsensis HTCC2597(TDelta).</title>
        <authorList>
            <person name="Thrash J.C."/>
            <person name="Cho J.C."/>
            <person name="Vergin K.L."/>
            <person name="Giovannoni S.J."/>
        </authorList>
    </citation>
    <scope>NUCLEOTIDE SEQUENCE [LARGE SCALE GENOMIC DNA]</scope>
    <source>
        <strain evidence="4">ATCC BAA-861 / DSM 15982 / KCTC 12143 / HTCC2516</strain>
    </source>
</reference>
<comment type="caution">
    <text evidence="3">The sequence shown here is derived from an EMBL/GenBank/DDBJ whole genome shotgun (WGS) entry which is preliminary data.</text>
</comment>
<dbReference type="EMBL" id="AAOT01000001">
    <property type="protein sequence ID" value="EAR52940.1"/>
    <property type="molecule type" value="Genomic_DNA"/>
</dbReference>
<gene>
    <name evidence="3" type="ORF">OG2516_10771</name>
</gene>
<name>Q2CK49_OCEGH</name>
<dbReference type="SUPFAM" id="SSF101898">
    <property type="entry name" value="NHL repeat"/>
    <property type="match status" value="1"/>
</dbReference>
<accession>Q2CK49</accession>
<feature type="chain" id="PRO_5004207356" description="Phytase-like domain-containing protein" evidence="1">
    <location>
        <begin position="17"/>
        <end position="278"/>
    </location>
</feature>
<sequence length="278" mass="30185">MLLAASLLAAPFSADANATFAGRIVWRGLSPIVGGVSAIELADDGRSFIALSDRGSFWTGELQREGGTLTGISATGRNLYKEDGRVMNGDSEGLALAPDGSMYLSFERRARVLRYASPDAVPEGTGRAPQWRELRSNGALEALAIAPDGALYTVAEEPDADGLFTVYRRGGEGGPWRAALRLDRVGDFKMTGADFGPDGALYLLERQFSGFSFTSQVRRIDLSRMRQEIVLRTGAGTHGNLEGLAVWRDPQGKIRLTMVADNNFHPLQQTEIVEYRLD</sequence>
<evidence type="ECO:0000256" key="1">
    <source>
        <dbReference type="SAM" id="SignalP"/>
    </source>
</evidence>
<dbReference type="Pfam" id="PF13449">
    <property type="entry name" value="Phytase-like"/>
    <property type="match status" value="1"/>
</dbReference>
<dbReference type="PIRSF" id="PIRSF031900">
    <property type="entry name" value="UCP031900"/>
    <property type="match status" value="1"/>
</dbReference>
<feature type="domain" description="Phytase-like" evidence="2">
    <location>
        <begin position="33"/>
        <end position="264"/>
    </location>
</feature>
<dbReference type="AlphaFoldDB" id="Q2CK49"/>
<evidence type="ECO:0000313" key="3">
    <source>
        <dbReference type="EMBL" id="EAR52940.1"/>
    </source>
</evidence>
<dbReference type="STRING" id="314256.OG2516_10771"/>
<keyword evidence="4" id="KW-1185">Reference proteome</keyword>
<dbReference type="HOGENOM" id="CLU_059147_0_0_5"/>
<dbReference type="eggNOG" id="COG4246">
    <property type="taxonomic scope" value="Bacteria"/>
</dbReference>
<evidence type="ECO:0000259" key="2">
    <source>
        <dbReference type="Pfam" id="PF13449"/>
    </source>
</evidence>
<dbReference type="InterPro" id="IPR014567">
    <property type="entry name" value="UCP031900"/>
</dbReference>
<dbReference type="Proteomes" id="UP000003635">
    <property type="component" value="Unassembled WGS sequence"/>
</dbReference>
<evidence type="ECO:0000313" key="4">
    <source>
        <dbReference type="Proteomes" id="UP000003635"/>
    </source>
</evidence>
<keyword evidence="1" id="KW-0732">Signal</keyword>
<dbReference type="InterPro" id="IPR027372">
    <property type="entry name" value="Phytase-like_dom"/>
</dbReference>
<feature type="signal peptide" evidence="1">
    <location>
        <begin position="1"/>
        <end position="16"/>
    </location>
</feature>
<protein>
    <recommendedName>
        <fullName evidence="2">Phytase-like domain-containing protein</fullName>
    </recommendedName>
</protein>